<accession>A0A3N4LHA9</accession>
<dbReference type="AlphaFoldDB" id="A0A3N4LHA9"/>
<proteinExistence type="predicted"/>
<evidence type="ECO:0000313" key="2">
    <source>
        <dbReference type="Proteomes" id="UP000267821"/>
    </source>
</evidence>
<evidence type="ECO:0000313" key="1">
    <source>
        <dbReference type="EMBL" id="RPB20051.1"/>
    </source>
</evidence>
<gene>
    <name evidence="1" type="ORF">L211DRAFT_842085</name>
</gene>
<organism evidence="1 2">
    <name type="scientific">Terfezia boudieri ATCC MYA-4762</name>
    <dbReference type="NCBI Taxonomy" id="1051890"/>
    <lineage>
        <taxon>Eukaryota</taxon>
        <taxon>Fungi</taxon>
        <taxon>Dikarya</taxon>
        <taxon>Ascomycota</taxon>
        <taxon>Pezizomycotina</taxon>
        <taxon>Pezizomycetes</taxon>
        <taxon>Pezizales</taxon>
        <taxon>Pezizaceae</taxon>
        <taxon>Terfezia</taxon>
    </lineage>
</organism>
<dbReference type="Proteomes" id="UP000267821">
    <property type="component" value="Unassembled WGS sequence"/>
</dbReference>
<dbReference type="InParanoid" id="A0A3N4LHA9"/>
<sequence>MDPGAKFSHFIYRVEFVFWEYMGRCLRLHSGFWFGRKTTGKVQELCQKWILNTATGPVGGLLKVRLYAMGIEEKKECSSR</sequence>
<dbReference type="EMBL" id="ML121578">
    <property type="protein sequence ID" value="RPB20051.1"/>
    <property type="molecule type" value="Genomic_DNA"/>
</dbReference>
<protein>
    <submittedName>
        <fullName evidence="1">Uncharacterized protein</fullName>
    </submittedName>
</protein>
<keyword evidence="2" id="KW-1185">Reference proteome</keyword>
<name>A0A3N4LHA9_9PEZI</name>
<reference evidence="1 2" key="1">
    <citation type="journal article" date="2018" name="Nat. Ecol. Evol.">
        <title>Pezizomycetes genomes reveal the molecular basis of ectomycorrhizal truffle lifestyle.</title>
        <authorList>
            <person name="Murat C."/>
            <person name="Payen T."/>
            <person name="Noel B."/>
            <person name="Kuo A."/>
            <person name="Morin E."/>
            <person name="Chen J."/>
            <person name="Kohler A."/>
            <person name="Krizsan K."/>
            <person name="Balestrini R."/>
            <person name="Da Silva C."/>
            <person name="Montanini B."/>
            <person name="Hainaut M."/>
            <person name="Levati E."/>
            <person name="Barry K.W."/>
            <person name="Belfiori B."/>
            <person name="Cichocki N."/>
            <person name="Clum A."/>
            <person name="Dockter R.B."/>
            <person name="Fauchery L."/>
            <person name="Guy J."/>
            <person name="Iotti M."/>
            <person name="Le Tacon F."/>
            <person name="Lindquist E.A."/>
            <person name="Lipzen A."/>
            <person name="Malagnac F."/>
            <person name="Mello A."/>
            <person name="Molinier V."/>
            <person name="Miyauchi S."/>
            <person name="Poulain J."/>
            <person name="Riccioni C."/>
            <person name="Rubini A."/>
            <person name="Sitrit Y."/>
            <person name="Splivallo R."/>
            <person name="Traeger S."/>
            <person name="Wang M."/>
            <person name="Zifcakova L."/>
            <person name="Wipf D."/>
            <person name="Zambonelli A."/>
            <person name="Paolocci F."/>
            <person name="Nowrousian M."/>
            <person name="Ottonello S."/>
            <person name="Baldrian P."/>
            <person name="Spatafora J.W."/>
            <person name="Henrissat B."/>
            <person name="Nagy L.G."/>
            <person name="Aury J.M."/>
            <person name="Wincker P."/>
            <person name="Grigoriev I.V."/>
            <person name="Bonfante P."/>
            <person name="Martin F.M."/>
        </authorList>
    </citation>
    <scope>NUCLEOTIDE SEQUENCE [LARGE SCALE GENOMIC DNA]</scope>
    <source>
        <strain evidence="1 2">ATCC MYA-4762</strain>
    </source>
</reference>